<dbReference type="AlphaFoldDB" id="A0A2P6PHN7"/>
<dbReference type="EMBL" id="PDCK01000045">
    <property type="protein sequence ID" value="PRQ21441.1"/>
    <property type="molecule type" value="Genomic_DNA"/>
</dbReference>
<comment type="caution">
    <text evidence="1">The sequence shown here is derived from an EMBL/GenBank/DDBJ whole genome shotgun (WGS) entry which is preliminary data.</text>
</comment>
<protein>
    <submittedName>
        <fullName evidence="1">Uncharacterized protein</fullName>
    </submittedName>
</protein>
<organism evidence="1 2">
    <name type="scientific">Rosa chinensis</name>
    <name type="common">China rose</name>
    <dbReference type="NCBI Taxonomy" id="74649"/>
    <lineage>
        <taxon>Eukaryota</taxon>
        <taxon>Viridiplantae</taxon>
        <taxon>Streptophyta</taxon>
        <taxon>Embryophyta</taxon>
        <taxon>Tracheophyta</taxon>
        <taxon>Spermatophyta</taxon>
        <taxon>Magnoliopsida</taxon>
        <taxon>eudicotyledons</taxon>
        <taxon>Gunneridae</taxon>
        <taxon>Pentapetalae</taxon>
        <taxon>rosids</taxon>
        <taxon>fabids</taxon>
        <taxon>Rosales</taxon>
        <taxon>Rosaceae</taxon>
        <taxon>Rosoideae</taxon>
        <taxon>Rosoideae incertae sedis</taxon>
        <taxon>Rosa</taxon>
    </lineage>
</organism>
<keyword evidence="2" id="KW-1185">Reference proteome</keyword>
<proteinExistence type="predicted"/>
<name>A0A2P6PHN7_ROSCH</name>
<evidence type="ECO:0000313" key="1">
    <source>
        <dbReference type="EMBL" id="PRQ21441.1"/>
    </source>
</evidence>
<accession>A0A2P6PHN7</accession>
<dbReference type="Proteomes" id="UP000238479">
    <property type="component" value="Chromosome 7"/>
</dbReference>
<reference evidence="1 2" key="1">
    <citation type="journal article" date="2018" name="Nat. Genet.">
        <title>The Rosa genome provides new insights in the design of modern roses.</title>
        <authorList>
            <person name="Bendahmane M."/>
        </authorList>
    </citation>
    <scope>NUCLEOTIDE SEQUENCE [LARGE SCALE GENOMIC DNA]</scope>
    <source>
        <strain evidence="2">cv. Old Blush</strain>
    </source>
</reference>
<dbReference type="Gramene" id="PRQ21441">
    <property type="protein sequence ID" value="PRQ21441"/>
    <property type="gene ID" value="RchiOBHm_Chr7g0239271"/>
</dbReference>
<gene>
    <name evidence="1" type="ORF">RchiOBHm_Chr7g0239271</name>
</gene>
<sequence>MSYPPFLGGWRSRAVVADWIGVDSGLCWGVAASGDAWCGMMIGGVSSWWSGGDDVFLSYISGGDGVEARQGWSRAGKGWGRPSSGFAFSGLWQWLWAYYGLKLGWVRVTCPLPGSLYHV</sequence>
<evidence type="ECO:0000313" key="2">
    <source>
        <dbReference type="Proteomes" id="UP000238479"/>
    </source>
</evidence>